<comment type="subunit">
    <text evidence="4">Part of the 50S ribosomal subunit.</text>
</comment>
<dbReference type="PANTHER" id="PTHR11545:SF2">
    <property type="entry name" value="LARGE RIBOSOMAL SUBUNIT PROTEIN UL13M"/>
    <property type="match status" value="1"/>
</dbReference>
<dbReference type="GO" id="GO:0017148">
    <property type="term" value="P:negative regulation of translation"/>
    <property type="evidence" value="ECO:0007669"/>
    <property type="project" value="TreeGrafter"/>
</dbReference>
<dbReference type="GO" id="GO:1990904">
    <property type="term" value="C:ribonucleoprotein complex"/>
    <property type="evidence" value="ECO:0007669"/>
    <property type="project" value="UniProtKB-KW"/>
</dbReference>
<dbReference type="GO" id="GO:0003735">
    <property type="term" value="F:structural constituent of ribosome"/>
    <property type="evidence" value="ECO:0007669"/>
    <property type="project" value="InterPro"/>
</dbReference>
<dbReference type="HAMAP" id="MF_01366">
    <property type="entry name" value="Ribosomal_uL13"/>
    <property type="match status" value="1"/>
</dbReference>
<evidence type="ECO:0000313" key="6">
    <source>
        <dbReference type="Proteomes" id="UP000176952"/>
    </source>
</evidence>
<evidence type="ECO:0000313" key="5">
    <source>
        <dbReference type="EMBL" id="OGY81715.1"/>
    </source>
</evidence>
<dbReference type="InterPro" id="IPR005823">
    <property type="entry name" value="Ribosomal_uL13_bac-type"/>
</dbReference>
<dbReference type="SUPFAM" id="SSF52161">
    <property type="entry name" value="Ribosomal protein L13"/>
    <property type="match status" value="1"/>
</dbReference>
<dbReference type="Pfam" id="PF00572">
    <property type="entry name" value="Ribosomal_L13"/>
    <property type="match status" value="1"/>
</dbReference>
<evidence type="ECO:0000256" key="4">
    <source>
        <dbReference type="HAMAP-Rule" id="MF_01366"/>
    </source>
</evidence>
<dbReference type="EMBL" id="MHKD01000042">
    <property type="protein sequence ID" value="OGY81715.1"/>
    <property type="molecule type" value="Genomic_DNA"/>
</dbReference>
<evidence type="ECO:0000256" key="2">
    <source>
        <dbReference type="ARBA" id="ARBA00022980"/>
    </source>
</evidence>
<dbReference type="InterPro" id="IPR036899">
    <property type="entry name" value="Ribosomal_uL13_sf"/>
</dbReference>
<comment type="similarity">
    <text evidence="1 4">Belongs to the universal ribosomal protein uL13 family.</text>
</comment>
<gene>
    <name evidence="4" type="primary">rplM</name>
    <name evidence="5" type="ORF">A3F54_01480</name>
</gene>
<accession>A0A1G2AYE1</accession>
<dbReference type="AlphaFoldDB" id="A0A1G2AYE1"/>
<dbReference type="Proteomes" id="UP000176952">
    <property type="component" value="Unassembled WGS sequence"/>
</dbReference>
<dbReference type="CDD" id="cd00392">
    <property type="entry name" value="Ribosomal_L13"/>
    <property type="match status" value="1"/>
</dbReference>
<dbReference type="InterPro" id="IPR005822">
    <property type="entry name" value="Ribosomal_uL13"/>
</dbReference>
<evidence type="ECO:0000256" key="1">
    <source>
        <dbReference type="ARBA" id="ARBA00006227"/>
    </source>
</evidence>
<evidence type="ECO:0000256" key="3">
    <source>
        <dbReference type="ARBA" id="ARBA00023274"/>
    </source>
</evidence>
<keyword evidence="3 4" id="KW-0687">Ribonucleoprotein</keyword>
<protein>
    <recommendedName>
        <fullName evidence="4">Large ribosomal subunit protein uL13</fullName>
    </recommendedName>
</protein>
<comment type="function">
    <text evidence="4">This protein is one of the early assembly proteins of the 50S ribosomal subunit, although it is not seen to bind rRNA by itself. It is important during the early stages of 50S assembly.</text>
</comment>
<proteinExistence type="inferred from homology"/>
<dbReference type="PIRSF" id="PIRSF002181">
    <property type="entry name" value="Ribosomal_L13"/>
    <property type="match status" value="1"/>
</dbReference>
<dbReference type="Gene3D" id="3.90.1180.10">
    <property type="entry name" value="Ribosomal protein L13"/>
    <property type="match status" value="1"/>
</dbReference>
<dbReference type="STRING" id="1798542.A3F54_01480"/>
<dbReference type="NCBIfam" id="TIGR01066">
    <property type="entry name" value="rplM_bact"/>
    <property type="match status" value="1"/>
</dbReference>
<comment type="caution">
    <text evidence="5">The sequence shown here is derived from an EMBL/GenBank/DDBJ whole genome shotgun (WGS) entry which is preliminary data.</text>
</comment>
<dbReference type="PANTHER" id="PTHR11545">
    <property type="entry name" value="RIBOSOMAL PROTEIN L13"/>
    <property type="match status" value="1"/>
</dbReference>
<sequence>MKKISVSPSKNIVRKVHIIDAANVPLGRLATKISILLMGKHKRTIKNNIDGGDIVEITNAAQVKMTGRKFEQALFYRHSRYPGSLKTQTAAEVLKKDPRKLIGGAVYNMLPNNNQRKDRMNRLRFNS</sequence>
<reference evidence="5 6" key="1">
    <citation type="journal article" date="2016" name="Nat. Commun.">
        <title>Thousands of microbial genomes shed light on interconnected biogeochemical processes in an aquifer system.</title>
        <authorList>
            <person name="Anantharaman K."/>
            <person name="Brown C.T."/>
            <person name="Hug L.A."/>
            <person name="Sharon I."/>
            <person name="Castelle C.J."/>
            <person name="Probst A.J."/>
            <person name="Thomas B.C."/>
            <person name="Singh A."/>
            <person name="Wilkins M.J."/>
            <person name="Karaoz U."/>
            <person name="Brodie E.L."/>
            <person name="Williams K.H."/>
            <person name="Hubbard S.S."/>
            <person name="Banfield J.F."/>
        </authorList>
    </citation>
    <scope>NUCLEOTIDE SEQUENCE [LARGE SCALE GENOMIC DNA]</scope>
</reference>
<dbReference type="GO" id="GO:0006412">
    <property type="term" value="P:translation"/>
    <property type="evidence" value="ECO:0007669"/>
    <property type="project" value="UniProtKB-UniRule"/>
</dbReference>
<name>A0A1G2AYE1_9BACT</name>
<organism evidence="5 6">
    <name type="scientific">Candidatus Kerfeldbacteria bacterium RIFCSPHIGHO2_12_FULL_48_17</name>
    <dbReference type="NCBI Taxonomy" id="1798542"/>
    <lineage>
        <taxon>Bacteria</taxon>
        <taxon>Candidatus Kerfeldiibacteriota</taxon>
    </lineage>
</organism>
<dbReference type="GO" id="GO:0005840">
    <property type="term" value="C:ribosome"/>
    <property type="evidence" value="ECO:0007669"/>
    <property type="project" value="UniProtKB-KW"/>
</dbReference>
<dbReference type="GO" id="GO:0003729">
    <property type="term" value="F:mRNA binding"/>
    <property type="evidence" value="ECO:0007669"/>
    <property type="project" value="TreeGrafter"/>
</dbReference>
<keyword evidence="2 4" id="KW-0689">Ribosomal protein</keyword>